<organism evidence="2 3">
    <name type="scientific">Zopfia rhizophila CBS 207.26</name>
    <dbReference type="NCBI Taxonomy" id="1314779"/>
    <lineage>
        <taxon>Eukaryota</taxon>
        <taxon>Fungi</taxon>
        <taxon>Dikarya</taxon>
        <taxon>Ascomycota</taxon>
        <taxon>Pezizomycotina</taxon>
        <taxon>Dothideomycetes</taxon>
        <taxon>Dothideomycetes incertae sedis</taxon>
        <taxon>Zopfiaceae</taxon>
        <taxon>Zopfia</taxon>
    </lineage>
</organism>
<sequence>MAEERNGEIQGDPRDPTLDVPKFSSDGAFNTVSRKGKEPAQRDSVVEQIEDSHESEPHSASYDSVNIEPPTPHSQQDPPARVLTSIAIKTQSSPQATSPTEDRPAYSFQQQSICPLQQDPQAAQPPVPQDDGEEDETEPFSDYSDETESLTESINSLNYQYQDENGRRYHGFTDAAYLLPNDEREQERLEGQHQTWLMILGGKLHLAPLKPNIQNVLDVATGTGVWAMDFADLYPSAKVIGTDLSPIQPNLSSVPPNCSFIVEDSEGEWMWDERFDYIHSRTLASAWRDWPGYFRKCYEHLKPGGYLELHEFTFPFHCDDDTAPPENPMMVWSRLFNEGCAKAGVEIEQCANLDPWLREAGFVDVTKLHKRQPFNGWSDDPDERCRGIFYSKIFDWGVSMALLTRRLGWTREAAELFLVDVRKAAADTRVHTYIPLYIYTARKPESATG</sequence>
<dbReference type="InterPro" id="IPR029063">
    <property type="entry name" value="SAM-dependent_MTases_sf"/>
</dbReference>
<dbReference type="OrthoDB" id="2013972at2759"/>
<evidence type="ECO:0000256" key="1">
    <source>
        <dbReference type="SAM" id="MobiDB-lite"/>
    </source>
</evidence>
<dbReference type="GO" id="GO:0008168">
    <property type="term" value="F:methyltransferase activity"/>
    <property type="evidence" value="ECO:0007669"/>
    <property type="project" value="UniProtKB-KW"/>
</dbReference>
<protein>
    <submittedName>
        <fullName evidence="2">S-adenosyl-L-methionine-dependent methyltransferase</fullName>
    </submittedName>
</protein>
<evidence type="ECO:0000313" key="2">
    <source>
        <dbReference type="EMBL" id="KAF2192702.1"/>
    </source>
</evidence>
<name>A0A6A6EP08_9PEZI</name>
<dbReference type="GO" id="GO:0032259">
    <property type="term" value="P:methylation"/>
    <property type="evidence" value="ECO:0007669"/>
    <property type="project" value="UniProtKB-KW"/>
</dbReference>
<feature type="region of interest" description="Disordered" evidence="1">
    <location>
        <begin position="1"/>
        <end position="151"/>
    </location>
</feature>
<dbReference type="Pfam" id="PF13489">
    <property type="entry name" value="Methyltransf_23"/>
    <property type="match status" value="1"/>
</dbReference>
<dbReference type="PANTHER" id="PTHR43591">
    <property type="entry name" value="METHYLTRANSFERASE"/>
    <property type="match status" value="1"/>
</dbReference>
<proteinExistence type="predicted"/>
<feature type="compositionally biased region" description="Acidic residues" evidence="1">
    <location>
        <begin position="130"/>
        <end position="149"/>
    </location>
</feature>
<feature type="compositionally biased region" description="Polar residues" evidence="1">
    <location>
        <begin position="87"/>
        <end position="99"/>
    </location>
</feature>
<dbReference type="AlphaFoldDB" id="A0A6A6EP08"/>
<dbReference type="Gene3D" id="3.40.50.150">
    <property type="entry name" value="Vaccinia Virus protein VP39"/>
    <property type="match status" value="1"/>
</dbReference>
<keyword evidence="2" id="KW-0489">Methyltransferase</keyword>
<feature type="compositionally biased region" description="Basic and acidic residues" evidence="1">
    <location>
        <begin position="1"/>
        <end position="17"/>
    </location>
</feature>
<evidence type="ECO:0000313" key="3">
    <source>
        <dbReference type="Proteomes" id="UP000800200"/>
    </source>
</evidence>
<dbReference type="SUPFAM" id="SSF53335">
    <property type="entry name" value="S-adenosyl-L-methionine-dependent methyltransferases"/>
    <property type="match status" value="1"/>
</dbReference>
<dbReference type="PANTHER" id="PTHR43591:SF24">
    <property type="entry name" value="2-METHOXY-6-POLYPRENYL-1,4-BENZOQUINOL METHYLASE, MITOCHONDRIAL"/>
    <property type="match status" value="1"/>
</dbReference>
<dbReference type="Proteomes" id="UP000800200">
    <property type="component" value="Unassembled WGS sequence"/>
</dbReference>
<dbReference type="EMBL" id="ML994615">
    <property type="protein sequence ID" value="KAF2192702.1"/>
    <property type="molecule type" value="Genomic_DNA"/>
</dbReference>
<feature type="compositionally biased region" description="Basic and acidic residues" evidence="1">
    <location>
        <begin position="35"/>
        <end position="57"/>
    </location>
</feature>
<keyword evidence="2" id="KW-0808">Transferase</keyword>
<gene>
    <name evidence="2" type="ORF">K469DRAFT_694765</name>
</gene>
<keyword evidence="3" id="KW-1185">Reference proteome</keyword>
<dbReference type="CDD" id="cd02440">
    <property type="entry name" value="AdoMet_MTases"/>
    <property type="match status" value="1"/>
</dbReference>
<reference evidence="2" key="1">
    <citation type="journal article" date="2020" name="Stud. Mycol.">
        <title>101 Dothideomycetes genomes: a test case for predicting lifestyles and emergence of pathogens.</title>
        <authorList>
            <person name="Haridas S."/>
            <person name="Albert R."/>
            <person name="Binder M."/>
            <person name="Bloem J."/>
            <person name="Labutti K."/>
            <person name="Salamov A."/>
            <person name="Andreopoulos B."/>
            <person name="Baker S."/>
            <person name="Barry K."/>
            <person name="Bills G."/>
            <person name="Bluhm B."/>
            <person name="Cannon C."/>
            <person name="Castanera R."/>
            <person name="Culley D."/>
            <person name="Daum C."/>
            <person name="Ezra D."/>
            <person name="Gonzalez J."/>
            <person name="Henrissat B."/>
            <person name="Kuo A."/>
            <person name="Liang C."/>
            <person name="Lipzen A."/>
            <person name="Lutzoni F."/>
            <person name="Magnuson J."/>
            <person name="Mondo S."/>
            <person name="Nolan M."/>
            <person name="Ohm R."/>
            <person name="Pangilinan J."/>
            <person name="Park H.-J."/>
            <person name="Ramirez L."/>
            <person name="Alfaro M."/>
            <person name="Sun H."/>
            <person name="Tritt A."/>
            <person name="Yoshinaga Y."/>
            <person name="Zwiers L.-H."/>
            <person name="Turgeon B."/>
            <person name="Goodwin S."/>
            <person name="Spatafora J."/>
            <person name="Crous P."/>
            <person name="Grigoriev I."/>
        </authorList>
    </citation>
    <scope>NUCLEOTIDE SEQUENCE</scope>
    <source>
        <strain evidence="2">CBS 207.26</strain>
    </source>
</reference>
<accession>A0A6A6EP08</accession>